<organism evidence="2">
    <name type="scientific">viral metagenome</name>
    <dbReference type="NCBI Taxonomy" id="1070528"/>
    <lineage>
        <taxon>unclassified sequences</taxon>
        <taxon>metagenomes</taxon>
        <taxon>organismal metagenomes</taxon>
    </lineage>
</organism>
<keyword evidence="1" id="KW-0472">Membrane</keyword>
<feature type="transmembrane region" description="Helical" evidence="1">
    <location>
        <begin position="73"/>
        <end position="91"/>
    </location>
</feature>
<dbReference type="EMBL" id="MN740650">
    <property type="protein sequence ID" value="QHS79644.1"/>
    <property type="molecule type" value="Genomic_DNA"/>
</dbReference>
<proteinExistence type="predicted"/>
<sequence length="116" mass="13397">MVDLWNLQTTTYLWLVLVIHIVYLAVLVGLIETAPEYIDTLESYIKVYVALFLVLRFNKYTGTSHFTPIDRKIVFSAGLIVLSTSALNWLMDSYKKEVKDFVRMVFKPAVDFVKGQ</sequence>
<keyword evidence="1" id="KW-0812">Transmembrane</keyword>
<reference evidence="2" key="1">
    <citation type="journal article" date="2020" name="Nature">
        <title>Giant virus diversity and host interactions through global metagenomics.</title>
        <authorList>
            <person name="Schulz F."/>
            <person name="Roux S."/>
            <person name="Paez-Espino D."/>
            <person name="Jungbluth S."/>
            <person name="Walsh D.A."/>
            <person name="Denef V.J."/>
            <person name="McMahon K.D."/>
            <person name="Konstantinidis K.T."/>
            <person name="Eloe-Fadrosh E.A."/>
            <person name="Kyrpides N.C."/>
            <person name="Woyke T."/>
        </authorList>
    </citation>
    <scope>NUCLEOTIDE SEQUENCE</scope>
    <source>
        <strain evidence="2">GVMAG-S-1035303-20</strain>
    </source>
</reference>
<keyword evidence="1" id="KW-1133">Transmembrane helix</keyword>
<protein>
    <submittedName>
        <fullName evidence="2">Uncharacterized protein</fullName>
    </submittedName>
</protein>
<accession>A0A6C0AIM2</accession>
<feature type="transmembrane region" description="Helical" evidence="1">
    <location>
        <begin position="12"/>
        <end position="31"/>
    </location>
</feature>
<name>A0A6C0AIM2_9ZZZZ</name>
<evidence type="ECO:0000256" key="1">
    <source>
        <dbReference type="SAM" id="Phobius"/>
    </source>
</evidence>
<dbReference type="AlphaFoldDB" id="A0A6C0AIM2"/>
<evidence type="ECO:0000313" key="2">
    <source>
        <dbReference type="EMBL" id="QHS79644.1"/>
    </source>
</evidence>